<dbReference type="EMBL" id="JBHTEE010000001">
    <property type="protein sequence ID" value="MFC7604504.1"/>
    <property type="molecule type" value="Genomic_DNA"/>
</dbReference>
<protein>
    <submittedName>
        <fullName evidence="2">Uncharacterized protein</fullName>
    </submittedName>
</protein>
<gene>
    <name evidence="2" type="ORF">ACFQVD_30780</name>
</gene>
<feature type="region of interest" description="Disordered" evidence="1">
    <location>
        <begin position="57"/>
        <end position="143"/>
    </location>
</feature>
<feature type="compositionally biased region" description="Basic and acidic residues" evidence="1">
    <location>
        <begin position="115"/>
        <end position="130"/>
    </location>
</feature>
<evidence type="ECO:0000256" key="1">
    <source>
        <dbReference type="SAM" id="MobiDB-lite"/>
    </source>
</evidence>
<name>A0ABW2T7W0_9ACTN</name>
<dbReference type="RefSeq" id="WP_343972387.1">
    <property type="nucleotide sequence ID" value="NZ_BAAAGK010000093.1"/>
</dbReference>
<organism evidence="2 3">
    <name type="scientific">Streptosporangium amethystogenes subsp. fukuiense</name>
    <dbReference type="NCBI Taxonomy" id="698418"/>
    <lineage>
        <taxon>Bacteria</taxon>
        <taxon>Bacillati</taxon>
        <taxon>Actinomycetota</taxon>
        <taxon>Actinomycetes</taxon>
        <taxon>Streptosporangiales</taxon>
        <taxon>Streptosporangiaceae</taxon>
        <taxon>Streptosporangium</taxon>
    </lineage>
</organism>
<reference evidence="3" key="1">
    <citation type="journal article" date="2019" name="Int. J. Syst. Evol. Microbiol.">
        <title>The Global Catalogue of Microorganisms (GCM) 10K type strain sequencing project: providing services to taxonomists for standard genome sequencing and annotation.</title>
        <authorList>
            <consortium name="The Broad Institute Genomics Platform"/>
            <consortium name="The Broad Institute Genome Sequencing Center for Infectious Disease"/>
            <person name="Wu L."/>
            <person name="Ma J."/>
        </authorList>
    </citation>
    <scope>NUCLEOTIDE SEQUENCE [LARGE SCALE GENOMIC DNA]</scope>
    <source>
        <strain evidence="3">JCM 10083</strain>
    </source>
</reference>
<accession>A0ABW2T7W0</accession>
<evidence type="ECO:0000313" key="2">
    <source>
        <dbReference type="EMBL" id="MFC7604504.1"/>
    </source>
</evidence>
<sequence length="143" mass="16089">MLPRKSGRTPGPISGRRVGVLAIAAVSGILMTSNQAPANAAIGQVQALGSISQLNADSTLDGRLSPYPNPSRRQYREERPSDRWRGKPHRHQDRPYDRYRGRRGGNDFNENAGPGRERLTRSERMMRDLQNDPSFPEIIIRDK</sequence>
<keyword evidence="3" id="KW-1185">Reference proteome</keyword>
<feature type="compositionally biased region" description="Basic and acidic residues" evidence="1">
    <location>
        <begin position="74"/>
        <end position="85"/>
    </location>
</feature>
<dbReference type="Proteomes" id="UP001596514">
    <property type="component" value="Unassembled WGS sequence"/>
</dbReference>
<evidence type="ECO:0000313" key="3">
    <source>
        <dbReference type="Proteomes" id="UP001596514"/>
    </source>
</evidence>
<proteinExistence type="predicted"/>
<comment type="caution">
    <text evidence="2">The sequence shown here is derived from an EMBL/GenBank/DDBJ whole genome shotgun (WGS) entry which is preliminary data.</text>
</comment>